<dbReference type="HAMAP" id="MF_01576">
    <property type="entry name" value="THF_DHG_CYH"/>
    <property type="match status" value="1"/>
</dbReference>
<comment type="similarity">
    <text evidence="12">Belongs to the tetrahydrofolate dehydrogenase/cyclohydrolase family.</text>
</comment>
<dbReference type="PANTHER" id="PTHR48099:SF5">
    <property type="entry name" value="C-1-TETRAHYDROFOLATE SYNTHASE, CYTOPLASMIC"/>
    <property type="match status" value="1"/>
</dbReference>
<feature type="domain" description="Tetrahydrofolate dehydrogenase/cyclohydrolase NAD(P)-binding" evidence="14">
    <location>
        <begin position="297"/>
        <end position="341"/>
    </location>
</feature>
<dbReference type="Pfam" id="PF00763">
    <property type="entry name" value="THF_DHG_CYH"/>
    <property type="match status" value="1"/>
</dbReference>
<evidence type="ECO:0000256" key="9">
    <source>
        <dbReference type="ARBA" id="ARBA00023102"/>
    </source>
</evidence>
<dbReference type="Gene3D" id="3.40.50.720">
    <property type="entry name" value="NAD(P)-binding Rossmann-like Domain"/>
    <property type="match status" value="1"/>
</dbReference>
<evidence type="ECO:0000256" key="10">
    <source>
        <dbReference type="ARBA" id="ARBA00023167"/>
    </source>
</evidence>
<evidence type="ECO:0000259" key="13">
    <source>
        <dbReference type="Pfam" id="PF00763"/>
    </source>
</evidence>
<comment type="pathway">
    <text evidence="1 12">One-carbon metabolism; tetrahydrofolate interconversion.</text>
</comment>
<dbReference type="PANTHER" id="PTHR48099">
    <property type="entry name" value="C-1-TETRAHYDROFOLATE SYNTHASE, CYTOPLASMIC-RELATED"/>
    <property type="match status" value="1"/>
</dbReference>
<keyword evidence="16" id="KW-1185">Reference proteome</keyword>
<comment type="catalytic activity">
    <reaction evidence="12">
        <text>(6R)-5,10-methenyltetrahydrofolate + H2O = (6R)-10-formyltetrahydrofolate + H(+)</text>
        <dbReference type="Rhea" id="RHEA:23700"/>
        <dbReference type="ChEBI" id="CHEBI:15377"/>
        <dbReference type="ChEBI" id="CHEBI:15378"/>
        <dbReference type="ChEBI" id="CHEBI:57455"/>
        <dbReference type="ChEBI" id="CHEBI:195366"/>
        <dbReference type="EC" id="3.5.4.9"/>
    </reaction>
</comment>
<feature type="binding site" evidence="12">
    <location>
        <position position="210"/>
    </location>
    <ligand>
        <name>NADP(+)</name>
        <dbReference type="ChEBI" id="CHEBI:58349"/>
    </ligand>
</feature>
<keyword evidence="5 12" id="KW-0658">Purine biosynthesis</keyword>
<evidence type="ECO:0000256" key="3">
    <source>
        <dbReference type="ARBA" id="ARBA00022563"/>
    </source>
</evidence>
<sequence length="369" mass="41032">MQKTNKRICKILGGFLTETIIIKGKETADLIKDRIRLATTKLAQDPFNIQPKLAVILVGHNPASEIYVKQKVKYAAEVGVLTEIHRLDEEVDFDTLLALIKKLNADESVNGVILQLPLPLHLKPYTYKAMIAIDSKKDADCFNPKNIGLTFLDRANIVPCTSHGVLQLLDQYNVEVQGKHVVIVGASNIVGKPLALELINRNATVSVCNIHTKNIRNITKSADILVVAIGHAKFFDHSYVNEDCVVIDVGINQLFNKSYNPELKAEVEMFGLEKVAREFAATNKLTLEEATDKVSNSIKEQFTVGDVDFHDLLGKCAMVSKVPGGVGLLTVANLLHNTLILTLLQKKLDFTDFGLERRYIRDNRDLSHK</sequence>
<feature type="domain" description="Tetrahydrofolate dehydrogenase/cyclohydrolase NAD(P)-binding" evidence="14">
    <location>
        <begin position="159"/>
        <end position="273"/>
    </location>
</feature>
<evidence type="ECO:0000256" key="4">
    <source>
        <dbReference type="ARBA" id="ARBA00022605"/>
    </source>
</evidence>
<evidence type="ECO:0000256" key="11">
    <source>
        <dbReference type="ARBA" id="ARBA00023268"/>
    </source>
</evidence>
<dbReference type="UniPathway" id="UPA00193"/>
<dbReference type="GO" id="GO:0000105">
    <property type="term" value="P:L-histidine biosynthetic process"/>
    <property type="evidence" value="ECO:0007669"/>
    <property type="project" value="UniProtKB-KW"/>
</dbReference>
<feature type="domain" description="Tetrahydrofolate dehydrogenase/cyclohydrolase catalytic" evidence="13">
    <location>
        <begin position="22"/>
        <end position="140"/>
    </location>
</feature>
<keyword evidence="3 12" id="KW-0554">One-carbon metabolism</keyword>
<dbReference type="Gene3D" id="3.40.50.10860">
    <property type="entry name" value="Leucine Dehydrogenase, chain A, domain 1"/>
    <property type="match status" value="1"/>
</dbReference>
<dbReference type="PRINTS" id="PR00085">
    <property type="entry name" value="THFDHDRGNASE"/>
</dbReference>
<keyword evidence="11 12" id="KW-0511">Multifunctional enzyme</keyword>
<dbReference type="EMBL" id="NRHC01000037">
    <property type="protein sequence ID" value="RIY33238.1"/>
    <property type="molecule type" value="Genomic_DNA"/>
</dbReference>
<dbReference type="InterPro" id="IPR020631">
    <property type="entry name" value="THF_DH/CycHdrlase_NAD-bd_dom"/>
</dbReference>
<reference evidence="15 16" key="1">
    <citation type="submission" date="2017-08" db="EMBL/GenBank/DDBJ databases">
        <title>Reclassification of Bisgaard taxon 37 and 44.</title>
        <authorList>
            <person name="Christensen H."/>
        </authorList>
    </citation>
    <scope>NUCLEOTIDE SEQUENCE [LARGE SCALE GENOMIC DNA]</scope>
    <source>
        <strain evidence="15 16">B96_3</strain>
    </source>
</reference>
<proteinExistence type="inferred from homology"/>
<dbReference type="InterPro" id="IPR036291">
    <property type="entry name" value="NAD(P)-bd_dom_sf"/>
</dbReference>
<dbReference type="GO" id="GO:0004488">
    <property type="term" value="F:methylenetetrahydrofolate dehydrogenase (NADP+) activity"/>
    <property type="evidence" value="ECO:0007669"/>
    <property type="project" value="UniProtKB-UniRule"/>
</dbReference>
<comment type="catalytic activity">
    <reaction evidence="12">
        <text>(6R)-5,10-methylene-5,6,7,8-tetrahydrofolate + NADP(+) = (6R)-5,10-methenyltetrahydrofolate + NADPH</text>
        <dbReference type="Rhea" id="RHEA:22812"/>
        <dbReference type="ChEBI" id="CHEBI:15636"/>
        <dbReference type="ChEBI" id="CHEBI:57455"/>
        <dbReference type="ChEBI" id="CHEBI:57783"/>
        <dbReference type="ChEBI" id="CHEBI:58349"/>
        <dbReference type="EC" id="1.5.1.5"/>
    </reaction>
</comment>
<keyword evidence="9 12" id="KW-0368">Histidine biosynthesis</keyword>
<evidence type="ECO:0000256" key="2">
    <source>
        <dbReference type="ARBA" id="ARBA00011738"/>
    </source>
</evidence>
<feature type="binding site" evidence="12">
    <location>
        <begin position="185"/>
        <end position="187"/>
    </location>
    <ligand>
        <name>NADP(+)</name>
        <dbReference type="ChEBI" id="CHEBI:58349"/>
    </ligand>
</feature>
<evidence type="ECO:0000313" key="15">
    <source>
        <dbReference type="EMBL" id="RIY33238.1"/>
    </source>
</evidence>
<evidence type="ECO:0000313" key="16">
    <source>
        <dbReference type="Proteomes" id="UP000265691"/>
    </source>
</evidence>
<protein>
    <recommendedName>
        <fullName evidence="12">Bifunctional protein FolD</fullName>
    </recommendedName>
    <domain>
        <recommendedName>
            <fullName evidence="12">Methylenetetrahydrofolate dehydrogenase</fullName>
            <ecNumber evidence="12">1.5.1.5</ecNumber>
        </recommendedName>
    </domain>
    <domain>
        <recommendedName>
            <fullName evidence="12">Methenyltetrahydrofolate cyclohydrolase</fullName>
            <ecNumber evidence="12">3.5.4.9</ecNumber>
        </recommendedName>
    </domain>
</protein>
<organism evidence="15 16">
    <name type="scientific">Psittacicella hinzii</name>
    <dbReference type="NCBI Taxonomy" id="2028575"/>
    <lineage>
        <taxon>Bacteria</taxon>
        <taxon>Pseudomonadati</taxon>
        <taxon>Pseudomonadota</taxon>
        <taxon>Gammaproteobacteria</taxon>
        <taxon>Pasteurellales</taxon>
        <taxon>Psittacicellaceae</taxon>
        <taxon>Psittacicella</taxon>
    </lineage>
</organism>
<evidence type="ECO:0000256" key="5">
    <source>
        <dbReference type="ARBA" id="ARBA00022755"/>
    </source>
</evidence>
<evidence type="ECO:0000256" key="7">
    <source>
        <dbReference type="ARBA" id="ARBA00022857"/>
    </source>
</evidence>
<dbReference type="GO" id="GO:0004477">
    <property type="term" value="F:methenyltetrahydrofolate cyclohydrolase activity"/>
    <property type="evidence" value="ECO:0007669"/>
    <property type="project" value="UniProtKB-UniRule"/>
</dbReference>
<accession>A0A3A1Y7P3</accession>
<evidence type="ECO:0000256" key="6">
    <source>
        <dbReference type="ARBA" id="ARBA00022801"/>
    </source>
</evidence>
<dbReference type="GO" id="GO:0005829">
    <property type="term" value="C:cytosol"/>
    <property type="evidence" value="ECO:0007669"/>
    <property type="project" value="TreeGrafter"/>
</dbReference>
<dbReference type="Proteomes" id="UP000265691">
    <property type="component" value="Unassembled WGS sequence"/>
</dbReference>
<keyword evidence="7 12" id="KW-0521">NADP</keyword>
<evidence type="ECO:0000259" key="14">
    <source>
        <dbReference type="Pfam" id="PF02882"/>
    </source>
</evidence>
<dbReference type="Pfam" id="PF02882">
    <property type="entry name" value="THF_DHG_CYH_C"/>
    <property type="match status" value="2"/>
</dbReference>
<comment type="subunit">
    <text evidence="2 12">Homodimer.</text>
</comment>
<dbReference type="InterPro" id="IPR000672">
    <property type="entry name" value="THF_DH/CycHdrlase"/>
</dbReference>
<keyword evidence="8 12" id="KW-0560">Oxidoreductase</keyword>
<dbReference type="EC" id="1.5.1.5" evidence="12"/>
<feature type="binding site" evidence="12">
    <location>
        <position position="251"/>
    </location>
    <ligand>
        <name>NADP(+)</name>
        <dbReference type="ChEBI" id="CHEBI:58349"/>
    </ligand>
</feature>
<gene>
    <name evidence="12" type="primary">folD</name>
    <name evidence="15" type="ORF">CKF54_03335</name>
</gene>
<evidence type="ECO:0000256" key="12">
    <source>
        <dbReference type="HAMAP-Rule" id="MF_01576"/>
    </source>
</evidence>
<dbReference type="CDD" id="cd01080">
    <property type="entry name" value="NAD_bind_m-THF_DH_Cyclohyd"/>
    <property type="match status" value="1"/>
</dbReference>
<evidence type="ECO:0000256" key="1">
    <source>
        <dbReference type="ARBA" id="ARBA00004777"/>
    </source>
</evidence>
<keyword evidence="10 12" id="KW-0486">Methionine biosynthesis</keyword>
<name>A0A3A1Y7P3_9GAMM</name>
<dbReference type="EC" id="3.5.4.9" evidence="12"/>
<dbReference type="InterPro" id="IPR020630">
    <property type="entry name" value="THF_DH/CycHdrlase_cat_dom"/>
</dbReference>
<dbReference type="GO" id="GO:0006164">
    <property type="term" value="P:purine nucleotide biosynthetic process"/>
    <property type="evidence" value="ECO:0007669"/>
    <property type="project" value="UniProtKB-KW"/>
</dbReference>
<dbReference type="SUPFAM" id="SSF53223">
    <property type="entry name" value="Aminoacid dehydrogenase-like, N-terminal domain"/>
    <property type="match status" value="1"/>
</dbReference>
<comment type="caution">
    <text evidence="15">The sequence shown here is derived from an EMBL/GenBank/DDBJ whole genome shotgun (WGS) entry which is preliminary data.</text>
</comment>
<dbReference type="FunFam" id="3.40.50.10860:FF:000005">
    <property type="entry name" value="C-1-tetrahydrofolate synthase, cytoplasmic, putative"/>
    <property type="match status" value="1"/>
</dbReference>
<dbReference type="AlphaFoldDB" id="A0A3A1Y7P3"/>
<keyword evidence="6 12" id="KW-0378">Hydrolase</keyword>
<comment type="function">
    <text evidence="12">Catalyzes the oxidation of 5,10-methylenetetrahydrofolate to 5,10-methenyltetrahydrofolate and then the hydrolysis of 5,10-methenyltetrahydrofolate to 10-formyltetrahydrofolate.</text>
</comment>
<dbReference type="InterPro" id="IPR046346">
    <property type="entry name" value="Aminoacid_DH-like_N_sf"/>
</dbReference>
<dbReference type="SUPFAM" id="SSF51735">
    <property type="entry name" value="NAD(P)-binding Rossmann-fold domains"/>
    <property type="match status" value="1"/>
</dbReference>
<dbReference type="GO" id="GO:0009086">
    <property type="term" value="P:methionine biosynthetic process"/>
    <property type="evidence" value="ECO:0007669"/>
    <property type="project" value="UniProtKB-KW"/>
</dbReference>
<keyword evidence="4 12" id="KW-0028">Amino-acid biosynthesis</keyword>
<dbReference type="GO" id="GO:0035999">
    <property type="term" value="P:tetrahydrofolate interconversion"/>
    <property type="evidence" value="ECO:0007669"/>
    <property type="project" value="UniProtKB-UniRule"/>
</dbReference>
<evidence type="ECO:0000256" key="8">
    <source>
        <dbReference type="ARBA" id="ARBA00023002"/>
    </source>
</evidence>